<dbReference type="GO" id="GO:0034657">
    <property type="term" value="C:GID complex"/>
    <property type="evidence" value="ECO:0007669"/>
    <property type="project" value="TreeGrafter"/>
</dbReference>
<dbReference type="InterPro" id="IPR024964">
    <property type="entry name" value="CTLH/CRA"/>
</dbReference>
<dbReference type="InterPro" id="IPR045098">
    <property type="entry name" value="Fyv10_fam"/>
</dbReference>
<dbReference type="VEuPathDB" id="MicrosporidiaDB:M896_020790"/>
<dbReference type="InterPro" id="IPR006594">
    <property type="entry name" value="LisH"/>
</dbReference>
<dbReference type="PROSITE" id="PS50896">
    <property type="entry name" value="LISH"/>
    <property type="match status" value="1"/>
</dbReference>
<dbReference type="PANTHER" id="PTHR12170:SF2">
    <property type="entry name" value="E3 UBIQUITIN-PROTEIN TRANSFERASE MAEA"/>
    <property type="match status" value="1"/>
</dbReference>
<evidence type="ECO:0000313" key="3">
    <source>
        <dbReference type="Proteomes" id="UP000031056"/>
    </source>
</evidence>
<dbReference type="HOGENOM" id="CLU_839451_0_0_1"/>
<keyword evidence="3" id="KW-1185">Reference proteome</keyword>
<dbReference type="InParanoid" id="A0A0B2ULS0"/>
<sequence length="334" mass="39379">MSFRRVQDVRAQSVLRSGYRVIDRLFRMYRNGEMNDEDYMNKLVKLKELMNKKIDEVEECMKVTSTRVMPSDILHVFIMEHLEHNGYFLSASLLARRLEVEEYSEECFYLRLHEMKNMIEEGEFEDALDFCKENRSELKRLGDSESLHLENDLKVQKFLLMCKNKEICKALEFAGKELIKIHRDVKKYLPALVFGTDFVSGDVGSDEDKVAVRFCRCMLRMFKRGEKSRLMQRIEYGMMAYKTHKCFEDSSDERCPSCCAALKVREDVPFSKHEISILLCKGSKEVMDDLNQPYVFEDGSVYGSRYIGYSEIIFTSHRDRCDENTSYPRLCYIM</sequence>
<dbReference type="RefSeq" id="XP_014564285.1">
    <property type="nucleotide sequence ID" value="XM_014708799.1"/>
</dbReference>
<dbReference type="EMBL" id="JOKQ01000002">
    <property type="protein sequence ID" value="KHN70243.1"/>
    <property type="molecule type" value="Genomic_DNA"/>
</dbReference>
<dbReference type="Pfam" id="PF10607">
    <property type="entry name" value="CTLH"/>
    <property type="match status" value="1"/>
</dbReference>
<dbReference type="PANTHER" id="PTHR12170">
    <property type="entry name" value="MACROPHAGE ERYTHROBLAST ATTACHER-RELATED"/>
    <property type="match status" value="1"/>
</dbReference>
<organism evidence="2 3">
    <name type="scientific">Ordospora colligata OC4</name>
    <dbReference type="NCBI Taxonomy" id="1354746"/>
    <lineage>
        <taxon>Eukaryota</taxon>
        <taxon>Fungi</taxon>
        <taxon>Fungi incertae sedis</taxon>
        <taxon>Microsporidia</taxon>
        <taxon>Ordosporidae</taxon>
        <taxon>Ordospora</taxon>
    </lineage>
</organism>
<accession>A0A0B2ULS0</accession>
<dbReference type="GO" id="GO:0005634">
    <property type="term" value="C:nucleus"/>
    <property type="evidence" value="ECO:0007669"/>
    <property type="project" value="TreeGrafter"/>
</dbReference>
<comment type="caution">
    <text evidence="2">The sequence shown here is derived from an EMBL/GenBank/DDBJ whole genome shotgun (WGS) entry which is preliminary data.</text>
</comment>
<dbReference type="Proteomes" id="UP000031056">
    <property type="component" value="Unassembled WGS sequence"/>
</dbReference>
<reference evidence="2 3" key="1">
    <citation type="journal article" date="2014" name="MBio">
        <title>The Ordospora colligata genome; evolution of extreme reduction in microsporidia and host-to-parasite horizontal gene transfer.</title>
        <authorList>
            <person name="Pombert J.-F."/>
            <person name="Haag K.L."/>
            <person name="Beidas S."/>
            <person name="Ebert D."/>
            <person name="Keeling P.J."/>
        </authorList>
    </citation>
    <scope>NUCLEOTIDE SEQUENCE [LARGE SCALE GENOMIC DNA]</scope>
    <source>
        <strain evidence="2 3">OC4</strain>
    </source>
</reference>
<dbReference type="GO" id="GO:0004842">
    <property type="term" value="F:ubiquitin-protein transferase activity"/>
    <property type="evidence" value="ECO:0007669"/>
    <property type="project" value="InterPro"/>
</dbReference>
<proteinExistence type="predicted"/>
<protein>
    <recommendedName>
        <fullName evidence="1">CTLH/CRA C-terminal to LisH motif domain-containing protein</fullName>
    </recommendedName>
</protein>
<dbReference type="GO" id="GO:0043161">
    <property type="term" value="P:proteasome-mediated ubiquitin-dependent protein catabolic process"/>
    <property type="evidence" value="ECO:0007669"/>
    <property type="project" value="InterPro"/>
</dbReference>
<dbReference type="STRING" id="1354746.A0A0B2ULS0"/>
<dbReference type="AlphaFoldDB" id="A0A0B2ULS0"/>
<name>A0A0B2ULS0_9MICR</name>
<dbReference type="GO" id="GO:0005737">
    <property type="term" value="C:cytoplasm"/>
    <property type="evidence" value="ECO:0007669"/>
    <property type="project" value="TreeGrafter"/>
</dbReference>
<gene>
    <name evidence="2" type="ORF">M896_020790</name>
</gene>
<feature type="domain" description="CTLH/CRA C-terminal to LisH motif" evidence="1">
    <location>
        <begin position="112"/>
        <end position="243"/>
    </location>
</feature>
<evidence type="ECO:0000259" key="1">
    <source>
        <dbReference type="Pfam" id="PF10607"/>
    </source>
</evidence>
<dbReference type="GeneID" id="26261174"/>
<evidence type="ECO:0000313" key="2">
    <source>
        <dbReference type="EMBL" id="KHN70243.1"/>
    </source>
</evidence>
<dbReference type="OrthoDB" id="1933455at2759"/>
<dbReference type="FunCoup" id="A0A0B2ULS0">
    <property type="interactions" value="154"/>
</dbReference>